<dbReference type="AlphaFoldDB" id="A0A8D8M4P7"/>
<evidence type="ECO:0000256" key="1">
    <source>
        <dbReference type="SAM" id="SignalP"/>
    </source>
</evidence>
<organism evidence="2">
    <name type="scientific">Cacopsylla melanoneura</name>
    <dbReference type="NCBI Taxonomy" id="428564"/>
    <lineage>
        <taxon>Eukaryota</taxon>
        <taxon>Metazoa</taxon>
        <taxon>Ecdysozoa</taxon>
        <taxon>Arthropoda</taxon>
        <taxon>Hexapoda</taxon>
        <taxon>Insecta</taxon>
        <taxon>Pterygota</taxon>
        <taxon>Neoptera</taxon>
        <taxon>Paraneoptera</taxon>
        <taxon>Hemiptera</taxon>
        <taxon>Sternorrhyncha</taxon>
        <taxon>Psylloidea</taxon>
        <taxon>Psyllidae</taxon>
        <taxon>Psyllinae</taxon>
        <taxon>Cacopsylla</taxon>
    </lineage>
</organism>
<keyword evidence="1" id="KW-0732">Signal</keyword>
<sequence>MFGTWAKALFVYLAVSFVLNETGKTEAKQMEEFGCLFENEEYKLRRKDPVWSELIGREDLTFTTDGEWTKFKDAIDNTFRHVMGNYPLNNVDPFIRFIQAYKNRPDQNQTLETFFNDYHVPFQPLEDPVSFLVEINSELAKLNSSAMNHMYIVSAYVDPPESFWQDKVFAQVDDESFSSEYDKIARIKLTEYRFQRHIAGVIKIGFGHHNTYGQYVQENGIILLDPGYMNEEEQVYPYSAVLMKPKWETAKLELNEVPVFGLKRDEIVDSYLGKKFALVSMKHRQCNGTGCEYKVLYLQYKPFCSFIDSTTKGNLWSIQVGNVNQKSADSFFCGWS</sequence>
<accession>A0A8D8M4P7</accession>
<evidence type="ECO:0000313" key="2">
    <source>
        <dbReference type="EMBL" id="CAG6616621.1"/>
    </source>
</evidence>
<proteinExistence type="predicted"/>
<feature type="chain" id="PRO_5034034546" evidence="1">
    <location>
        <begin position="28"/>
        <end position="336"/>
    </location>
</feature>
<name>A0A8D8M4P7_9HEMI</name>
<reference evidence="2" key="1">
    <citation type="submission" date="2021-05" db="EMBL/GenBank/DDBJ databases">
        <authorList>
            <person name="Alioto T."/>
            <person name="Alioto T."/>
            <person name="Gomez Garrido J."/>
        </authorList>
    </citation>
    <scope>NUCLEOTIDE SEQUENCE</scope>
</reference>
<feature type="signal peptide" evidence="1">
    <location>
        <begin position="1"/>
        <end position="27"/>
    </location>
</feature>
<dbReference type="EMBL" id="HBUF01036364">
    <property type="protein sequence ID" value="CAG6616621.1"/>
    <property type="molecule type" value="Transcribed_RNA"/>
</dbReference>
<protein>
    <submittedName>
        <fullName evidence="2">Uncharacterized protein</fullName>
    </submittedName>
</protein>